<dbReference type="EMBL" id="MCFK01003359">
    <property type="protein sequence ID" value="RKF62429.1"/>
    <property type="molecule type" value="Genomic_DNA"/>
</dbReference>
<proteinExistence type="predicted"/>
<dbReference type="Proteomes" id="UP000286134">
    <property type="component" value="Unassembled WGS sequence"/>
</dbReference>
<dbReference type="AlphaFoldDB" id="A0A420HYC2"/>
<evidence type="ECO:0000313" key="1">
    <source>
        <dbReference type="EMBL" id="RKF62429.1"/>
    </source>
</evidence>
<evidence type="ECO:0000313" key="2">
    <source>
        <dbReference type="Proteomes" id="UP000286134"/>
    </source>
</evidence>
<reference evidence="1 2" key="1">
    <citation type="journal article" date="2018" name="BMC Genomics">
        <title>Comparative genome analyses reveal sequence features reflecting distinct modes of host-adaptation between dicot and monocot powdery mildew.</title>
        <authorList>
            <person name="Wu Y."/>
            <person name="Ma X."/>
            <person name="Pan Z."/>
            <person name="Kale S.D."/>
            <person name="Song Y."/>
            <person name="King H."/>
            <person name="Zhang Q."/>
            <person name="Presley C."/>
            <person name="Deng X."/>
            <person name="Wei C.I."/>
            <person name="Xiao S."/>
        </authorList>
    </citation>
    <scope>NUCLEOTIDE SEQUENCE [LARGE SCALE GENOMIC DNA]</scope>
    <source>
        <strain evidence="1">UMSG2</strain>
    </source>
</reference>
<organism evidence="1 2">
    <name type="scientific">Erysiphe neolycopersici</name>
    <dbReference type="NCBI Taxonomy" id="212602"/>
    <lineage>
        <taxon>Eukaryota</taxon>
        <taxon>Fungi</taxon>
        <taxon>Dikarya</taxon>
        <taxon>Ascomycota</taxon>
        <taxon>Pezizomycotina</taxon>
        <taxon>Leotiomycetes</taxon>
        <taxon>Erysiphales</taxon>
        <taxon>Erysiphaceae</taxon>
        <taxon>Erysiphe</taxon>
    </lineage>
</organism>
<sequence>MKMICSSPRIKIWKWIKKTRPTFSNFDYLYGYQIKLDKLMNELRSGERVVNENSTVSIDGSESSSC</sequence>
<keyword evidence="2" id="KW-1185">Reference proteome</keyword>
<accession>A0A420HYC2</accession>
<protein>
    <submittedName>
        <fullName evidence="1">Uncharacterized protein</fullName>
    </submittedName>
</protein>
<comment type="caution">
    <text evidence="1">The sequence shown here is derived from an EMBL/GenBank/DDBJ whole genome shotgun (WGS) entry which is preliminary data.</text>
</comment>
<name>A0A420HYC2_9PEZI</name>
<gene>
    <name evidence="1" type="ORF">OnM2_033059</name>
</gene>